<keyword evidence="4" id="KW-1185">Reference proteome</keyword>
<keyword evidence="1" id="KW-0540">Nuclease</keyword>
<gene>
    <name evidence="3" type="ORF">MKK62_24400</name>
</gene>
<reference evidence="3" key="1">
    <citation type="submission" date="2022-08" db="EMBL/GenBank/DDBJ databases">
        <title>Whole genome sequencing of non-tuberculosis mycobacteria type-strains.</title>
        <authorList>
            <person name="Igarashi Y."/>
            <person name="Osugi A."/>
            <person name="Mitarai S."/>
        </authorList>
    </citation>
    <scope>NUCLEOTIDE SEQUENCE</scope>
    <source>
        <strain evidence="3">DSM 45127</strain>
    </source>
</reference>
<organism evidence="3 4">
    <name type="scientific">Mycobacterium paraterrae</name>
    <dbReference type="NCBI Taxonomy" id="577492"/>
    <lineage>
        <taxon>Bacteria</taxon>
        <taxon>Bacillati</taxon>
        <taxon>Actinomycetota</taxon>
        <taxon>Actinomycetes</taxon>
        <taxon>Mycobacteriales</taxon>
        <taxon>Mycobacteriaceae</taxon>
        <taxon>Mycobacterium</taxon>
    </lineage>
</organism>
<dbReference type="EMBL" id="CP092488">
    <property type="protein sequence ID" value="UMB69441.1"/>
    <property type="molecule type" value="Genomic_DNA"/>
</dbReference>
<evidence type="ECO:0000256" key="2">
    <source>
        <dbReference type="ARBA" id="ARBA00022801"/>
    </source>
</evidence>
<dbReference type="Pfam" id="PF00545">
    <property type="entry name" value="Ribonuclease"/>
    <property type="match status" value="1"/>
</dbReference>
<dbReference type="InterPro" id="IPR016191">
    <property type="entry name" value="Ribonuclease/ribotoxin"/>
</dbReference>
<sequence length="142" mass="15492">MTRRKLLLVAACALVVVIGGWELTHVRPSGPAQPTARGVDASACPIATLPPEVTDTVRRIHAGGPFPFPRSDGEVFANHEGHLPTQRRGYYHEYTVITPRARDRSMRRIVTGGTPLAHPAQYFYTGDHYESFCLITDAGGAP</sequence>
<dbReference type="RefSeq" id="WP_240261174.1">
    <property type="nucleotide sequence ID" value="NZ_CP092488.2"/>
</dbReference>
<evidence type="ECO:0000256" key="1">
    <source>
        <dbReference type="ARBA" id="ARBA00022722"/>
    </source>
</evidence>
<accession>A0ABY3VJG5</accession>
<dbReference type="SUPFAM" id="SSF53933">
    <property type="entry name" value="Microbial ribonucleases"/>
    <property type="match status" value="1"/>
</dbReference>
<evidence type="ECO:0000313" key="4">
    <source>
        <dbReference type="Proteomes" id="UP001055336"/>
    </source>
</evidence>
<protein>
    <submittedName>
        <fullName evidence="3">Ribonuclease</fullName>
    </submittedName>
</protein>
<evidence type="ECO:0000313" key="3">
    <source>
        <dbReference type="EMBL" id="UMB69441.1"/>
    </source>
</evidence>
<proteinExistence type="predicted"/>
<dbReference type="Proteomes" id="UP001055336">
    <property type="component" value="Chromosome"/>
</dbReference>
<dbReference type="Gene3D" id="3.10.450.30">
    <property type="entry name" value="Microbial ribonucleases"/>
    <property type="match status" value="1"/>
</dbReference>
<keyword evidence="2" id="KW-0378">Hydrolase</keyword>
<name>A0ABY3VJG5_9MYCO</name>
<dbReference type="InterPro" id="IPR000026">
    <property type="entry name" value="N1-like"/>
</dbReference>